<proteinExistence type="predicted"/>
<evidence type="ECO:0000313" key="3">
    <source>
        <dbReference type="Proteomes" id="UP000637061"/>
    </source>
</evidence>
<dbReference type="AlphaFoldDB" id="A0A8I1EBJ7"/>
<feature type="region of interest" description="Disordered" evidence="1">
    <location>
        <begin position="1"/>
        <end position="57"/>
    </location>
</feature>
<reference evidence="2" key="1">
    <citation type="submission" date="2020-12" db="EMBL/GenBank/DDBJ databases">
        <title>Enhanced detection system for hospital associated transmission using whole genome sequencing surveillance.</title>
        <authorList>
            <person name="Harrison L.H."/>
            <person name="Van Tyne D."/>
            <person name="Marsh J.W."/>
            <person name="Griffith M.P."/>
            <person name="Snyder D.J."/>
            <person name="Cooper V.S."/>
            <person name="Mustapha M."/>
        </authorList>
    </citation>
    <scope>NUCLEOTIDE SEQUENCE</scope>
    <source>
        <strain evidence="2">PSB00042</strain>
    </source>
</reference>
<dbReference type="RefSeq" id="WP_198746377.1">
    <property type="nucleotide sequence ID" value="NZ_JAEHTE010000001.1"/>
</dbReference>
<evidence type="ECO:0000256" key="1">
    <source>
        <dbReference type="SAM" id="MobiDB-lite"/>
    </source>
</evidence>
<protein>
    <submittedName>
        <fullName evidence="2">Uncharacterized protein</fullName>
    </submittedName>
</protein>
<gene>
    <name evidence="2" type="ORF">JEU22_02495</name>
</gene>
<organism evidence="2 3">
    <name type="scientific">Pseudomonas putida</name>
    <name type="common">Arthrobacter siderocapsulatus</name>
    <dbReference type="NCBI Taxonomy" id="303"/>
    <lineage>
        <taxon>Bacteria</taxon>
        <taxon>Pseudomonadati</taxon>
        <taxon>Pseudomonadota</taxon>
        <taxon>Gammaproteobacteria</taxon>
        <taxon>Pseudomonadales</taxon>
        <taxon>Pseudomonadaceae</taxon>
        <taxon>Pseudomonas</taxon>
    </lineage>
</organism>
<accession>A0A8I1EBJ7</accession>
<name>A0A8I1EBJ7_PSEPU</name>
<sequence length="57" mass="6612">MTMHEPAIENAPEASSKPQYDEQMRFPKQGRAATALLKKRKRQAHRRSDAFSADRDR</sequence>
<evidence type="ECO:0000313" key="2">
    <source>
        <dbReference type="EMBL" id="MBI6882770.1"/>
    </source>
</evidence>
<dbReference type="Proteomes" id="UP000637061">
    <property type="component" value="Unassembled WGS sequence"/>
</dbReference>
<comment type="caution">
    <text evidence="2">The sequence shown here is derived from an EMBL/GenBank/DDBJ whole genome shotgun (WGS) entry which is preliminary data.</text>
</comment>
<dbReference type="EMBL" id="JAEHTE010000001">
    <property type="protein sequence ID" value="MBI6882770.1"/>
    <property type="molecule type" value="Genomic_DNA"/>
</dbReference>
<feature type="compositionally biased region" description="Basic and acidic residues" evidence="1">
    <location>
        <begin position="46"/>
        <end position="57"/>
    </location>
</feature>